<dbReference type="InterPro" id="IPR035965">
    <property type="entry name" value="PAS-like_dom_sf"/>
</dbReference>
<dbReference type="SMART" id="SM00448">
    <property type="entry name" value="REC"/>
    <property type="match status" value="1"/>
</dbReference>
<dbReference type="InterPro" id="IPR011006">
    <property type="entry name" value="CheY-like_superfamily"/>
</dbReference>
<dbReference type="Gene3D" id="1.10.287.130">
    <property type="match status" value="1"/>
</dbReference>
<dbReference type="Pfam" id="PF00512">
    <property type="entry name" value="HisKA"/>
    <property type="match status" value="1"/>
</dbReference>
<gene>
    <name evidence="9" type="ORF">DRB17_12100</name>
</gene>
<dbReference type="Pfam" id="PF08447">
    <property type="entry name" value="PAS_3"/>
    <property type="match status" value="2"/>
</dbReference>
<dbReference type="InterPro" id="IPR001789">
    <property type="entry name" value="Sig_transdc_resp-reg_receiver"/>
</dbReference>
<feature type="domain" description="PAC" evidence="8">
    <location>
        <begin position="356"/>
        <end position="407"/>
    </location>
</feature>
<reference evidence="9 10" key="1">
    <citation type="submission" date="2018-07" db="EMBL/GenBank/DDBJ databases">
        <title>Venubactetium sediminum gen. nov., sp. nov., isolated from a marine solar saltern.</title>
        <authorList>
            <person name="Wang S."/>
        </authorList>
    </citation>
    <scope>NUCLEOTIDE SEQUENCE [LARGE SCALE GENOMIC DNA]</scope>
    <source>
        <strain evidence="9 10">WD2A32</strain>
    </source>
</reference>
<dbReference type="PROSITE" id="PS50113">
    <property type="entry name" value="PAC"/>
    <property type="match status" value="2"/>
</dbReference>
<dbReference type="PROSITE" id="PS50109">
    <property type="entry name" value="HIS_KIN"/>
    <property type="match status" value="1"/>
</dbReference>
<dbReference type="Gene3D" id="3.40.50.2300">
    <property type="match status" value="1"/>
</dbReference>
<proteinExistence type="predicted"/>
<feature type="domain" description="Response regulatory" evidence="6">
    <location>
        <begin position="666"/>
        <end position="781"/>
    </location>
</feature>
<dbReference type="Pfam" id="PF08448">
    <property type="entry name" value="PAS_4"/>
    <property type="match status" value="1"/>
</dbReference>
<dbReference type="PROSITE" id="PS50110">
    <property type="entry name" value="RESPONSE_REGULATORY"/>
    <property type="match status" value="1"/>
</dbReference>
<dbReference type="SUPFAM" id="SSF47384">
    <property type="entry name" value="Homodimeric domain of signal transducing histidine kinase"/>
    <property type="match status" value="1"/>
</dbReference>
<dbReference type="SUPFAM" id="SSF55874">
    <property type="entry name" value="ATPase domain of HSP90 chaperone/DNA topoisomerase II/histidine kinase"/>
    <property type="match status" value="1"/>
</dbReference>
<dbReference type="SUPFAM" id="SSF52172">
    <property type="entry name" value="CheY-like"/>
    <property type="match status" value="1"/>
</dbReference>
<evidence type="ECO:0000256" key="1">
    <source>
        <dbReference type="ARBA" id="ARBA00000085"/>
    </source>
</evidence>
<dbReference type="PANTHER" id="PTHR43065">
    <property type="entry name" value="SENSOR HISTIDINE KINASE"/>
    <property type="match status" value="1"/>
</dbReference>
<evidence type="ECO:0000313" key="9">
    <source>
        <dbReference type="EMBL" id="RDD61666.1"/>
    </source>
</evidence>
<dbReference type="Proteomes" id="UP000253941">
    <property type="component" value="Unassembled WGS sequence"/>
</dbReference>
<dbReference type="InterPro" id="IPR000014">
    <property type="entry name" value="PAS"/>
</dbReference>
<keyword evidence="10" id="KW-1185">Reference proteome</keyword>
<dbReference type="SMART" id="SM00091">
    <property type="entry name" value="PAS"/>
    <property type="match status" value="3"/>
</dbReference>
<name>A0A369TFK1_9PROT</name>
<dbReference type="Gene3D" id="3.30.450.20">
    <property type="entry name" value="PAS domain"/>
    <property type="match status" value="3"/>
</dbReference>
<dbReference type="CDD" id="cd00082">
    <property type="entry name" value="HisKA"/>
    <property type="match status" value="1"/>
</dbReference>
<comment type="catalytic activity">
    <reaction evidence="1">
        <text>ATP + protein L-histidine = ADP + protein N-phospho-L-histidine.</text>
        <dbReference type="EC" id="2.7.13.3"/>
    </reaction>
</comment>
<dbReference type="Pfam" id="PF00072">
    <property type="entry name" value="Response_reg"/>
    <property type="match status" value="1"/>
</dbReference>
<dbReference type="CDD" id="cd00130">
    <property type="entry name" value="PAS"/>
    <property type="match status" value="2"/>
</dbReference>
<dbReference type="InterPro" id="IPR003661">
    <property type="entry name" value="HisK_dim/P_dom"/>
</dbReference>
<dbReference type="InterPro" id="IPR036097">
    <property type="entry name" value="HisK_dim/P_sf"/>
</dbReference>
<dbReference type="AlphaFoldDB" id="A0A369TFK1"/>
<accession>A0A369TFK1</accession>
<organism evidence="9 10">
    <name type="scientific">Ferruginivarius sediminum</name>
    <dbReference type="NCBI Taxonomy" id="2661937"/>
    <lineage>
        <taxon>Bacteria</taxon>
        <taxon>Pseudomonadati</taxon>
        <taxon>Pseudomonadota</taxon>
        <taxon>Alphaproteobacteria</taxon>
        <taxon>Rhodospirillales</taxon>
        <taxon>Rhodospirillaceae</taxon>
        <taxon>Ferruginivarius</taxon>
    </lineage>
</organism>
<evidence type="ECO:0000256" key="3">
    <source>
        <dbReference type="ARBA" id="ARBA00022553"/>
    </source>
</evidence>
<dbReference type="RefSeq" id="WP_114582468.1">
    <property type="nucleotide sequence ID" value="NZ_QPMH01000010.1"/>
</dbReference>
<sequence>MTGLSNLSAPNPEDTFEAGFALLDALPMMVAYVGREERFQYANRAFAADAGAPAEQVVGGELRDYLGARLYTAIRPHILRALGGEEVSFTFEVPPEGQEEPVAGAGGRMLRARYTPYEADGAVDGFFMLIEDITEQTKTRRDLADAAEFFRDIAASVPGVAFQYEWSGNGSGRFNYLSPQLENWIGLDCEIVMADPTILKDYVHPDDVEGLRASVESAWQRHGTWSWRGRIQAPDGRHIFTQGIARPRHAAGGHVVWSGIFLDISEQKQVERVLKETAAFFHDIATTIPGIVYRFVQDEDGARRFDYISPQLADITGLKPQDVIADANAYLDRIHPDDRPAFEDSIAHSARTLQLRTWEGRIRSGGGDYNWVRGASLPRRQRDGSIVWNGVVLDVTDHKVTEQKLREAQKMEAVGQLTGGLAHDFNNLLAVIGGNLELLEDDLADRPRERSMASKARQAAMRGSDVTQRLLAFARRQPLSPRVIDLNHLVRRTTELLEHALGPGIEVATAPLAARHTVRVDPGQLENALINLAMNARDAMPDGGVVTVETADVELDSAYAREHPDVEPGRYAVLSVSDTGVGMPQESIDKAFEPFFTTKPPDKGTGLGLPMVYGFLKQSGGHASVHSKVGEGTTVRLYLPHANEDATAVPATAPSKISTRASPGEVVLLVDNEPDLRAAIAEMLVAAGYGVRTAEDGPAALGELEAAPRVDLLLTDVVLDSRMNGRELAETARGRRNVAVLCMSGFTGDVPDAELQSIGDAPILRKPFCRRELGRRVREAIDSRNFRSR</sequence>
<dbReference type="SMART" id="SM00388">
    <property type="entry name" value="HisKA"/>
    <property type="match status" value="1"/>
</dbReference>
<dbReference type="InterPro" id="IPR036890">
    <property type="entry name" value="HATPase_C_sf"/>
</dbReference>
<keyword evidence="3 4" id="KW-0597">Phosphoprotein</keyword>
<dbReference type="InterPro" id="IPR004358">
    <property type="entry name" value="Sig_transdc_His_kin-like_C"/>
</dbReference>
<dbReference type="SMART" id="SM00387">
    <property type="entry name" value="HATPase_c"/>
    <property type="match status" value="1"/>
</dbReference>
<evidence type="ECO:0000259" key="7">
    <source>
        <dbReference type="PROSITE" id="PS50112"/>
    </source>
</evidence>
<evidence type="ECO:0000256" key="4">
    <source>
        <dbReference type="PROSITE-ProRule" id="PRU00169"/>
    </source>
</evidence>
<evidence type="ECO:0000259" key="5">
    <source>
        <dbReference type="PROSITE" id="PS50109"/>
    </source>
</evidence>
<feature type="domain" description="PAS" evidence="7">
    <location>
        <begin position="146"/>
        <end position="222"/>
    </location>
</feature>
<dbReference type="Pfam" id="PF02518">
    <property type="entry name" value="HATPase_c"/>
    <property type="match status" value="1"/>
</dbReference>
<evidence type="ECO:0000259" key="8">
    <source>
        <dbReference type="PROSITE" id="PS50113"/>
    </source>
</evidence>
<dbReference type="InterPro" id="IPR003594">
    <property type="entry name" value="HATPase_dom"/>
</dbReference>
<feature type="modified residue" description="4-aspartylphosphate" evidence="4">
    <location>
        <position position="716"/>
    </location>
</feature>
<dbReference type="PANTHER" id="PTHR43065:SF49">
    <property type="entry name" value="HISTIDINE KINASE"/>
    <property type="match status" value="1"/>
</dbReference>
<evidence type="ECO:0000313" key="10">
    <source>
        <dbReference type="Proteomes" id="UP000253941"/>
    </source>
</evidence>
<protein>
    <recommendedName>
        <fullName evidence="2">histidine kinase</fullName>
        <ecNumber evidence="2">2.7.13.3</ecNumber>
    </recommendedName>
</protein>
<feature type="domain" description="PAS" evidence="7">
    <location>
        <begin position="295"/>
        <end position="353"/>
    </location>
</feature>
<comment type="caution">
    <text evidence="9">The sequence shown here is derived from an EMBL/GenBank/DDBJ whole genome shotgun (WGS) entry which is preliminary data.</text>
</comment>
<dbReference type="NCBIfam" id="TIGR00229">
    <property type="entry name" value="sensory_box"/>
    <property type="match status" value="3"/>
</dbReference>
<dbReference type="PRINTS" id="PR00344">
    <property type="entry name" value="BCTRLSENSOR"/>
</dbReference>
<evidence type="ECO:0000259" key="6">
    <source>
        <dbReference type="PROSITE" id="PS50110"/>
    </source>
</evidence>
<dbReference type="InterPro" id="IPR005467">
    <property type="entry name" value="His_kinase_dom"/>
</dbReference>
<dbReference type="EMBL" id="QPMH01000010">
    <property type="protein sequence ID" value="RDD61666.1"/>
    <property type="molecule type" value="Genomic_DNA"/>
</dbReference>
<dbReference type="InterPro" id="IPR000700">
    <property type="entry name" value="PAS-assoc_C"/>
</dbReference>
<feature type="domain" description="PAC" evidence="8">
    <location>
        <begin position="225"/>
        <end position="276"/>
    </location>
</feature>
<evidence type="ECO:0000256" key="2">
    <source>
        <dbReference type="ARBA" id="ARBA00012438"/>
    </source>
</evidence>
<dbReference type="SUPFAM" id="SSF55785">
    <property type="entry name" value="PYP-like sensor domain (PAS domain)"/>
    <property type="match status" value="3"/>
</dbReference>
<dbReference type="PROSITE" id="PS50112">
    <property type="entry name" value="PAS"/>
    <property type="match status" value="2"/>
</dbReference>
<dbReference type="Gene3D" id="3.30.565.10">
    <property type="entry name" value="Histidine kinase-like ATPase, C-terminal domain"/>
    <property type="match status" value="1"/>
</dbReference>
<dbReference type="GO" id="GO:0000155">
    <property type="term" value="F:phosphorelay sensor kinase activity"/>
    <property type="evidence" value="ECO:0007669"/>
    <property type="project" value="InterPro"/>
</dbReference>
<dbReference type="InterPro" id="IPR013656">
    <property type="entry name" value="PAS_4"/>
</dbReference>
<dbReference type="InterPro" id="IPR013655">
    <property type="entry name" value="PAS_fold_3"/>
</dbReference>
<feature type="domain" description="Histidine kinase" evidence="5">
    <location>
        <begin position="420"/>
        <end position="643"/>
    </location>
</feature>
<dbReference type="EC" id="2.7.13.3" evidence="2"/>